<dbReference type="Proteomes" id="UP001152797">
    <property type="component" value="Unassembled WGS sequence"/>
</dbReference>
<sequence length="64" mass="7664">MTEELLFNRRPFGEGQTQDAFRRQTAVEGRLLTRDRDQRPDVLEAIRDPYIRKTWTDQSARARK</sequence>
<dbReference type="EMBL" id="CAMXCT020000807">
    <property type="protein sequence ID" value="CAL1136859.1"/>
    <property type="molecule type" value="Genomic_DNA"/>
</dbReference>
<evidence type="ECO:0000313" key="5">
    <source>
        <dbReference type="Proteomes" id="UP001152797"/>
    </source>
</evidence>
<evidence type="ECO:0000313" key="2">
    <source>
        <dbReference type="EMBL" id="CAI3983484.1"/>
    </source>
</evidence>
<reference evidence="3" key="2">
    <citation type="submission" date="2024-04" db="EMBL/GenBank/DDBJ databases">
        <authorList>
            <person name="Chen Y."/>
            <person name="Shah S."/>
            <person name="Dougan E. K."/>
            <person name="Thang M."/>
            <person name="Chan C."/>
        </authorList>
    </citation>
    <scope>NUCLEOTIDE SEQUENCE [LARGE SCALE GENOMIC DNA]</scope>
</reference>
<dbReference type="AlphaFoldDB" id="A0A9P1C1R0"/>
<proteinExistence type="predicted"/>
<protein>
    <submittedName>
        <fullName evidence="4">Serine/threonine-protein kinase TOUSLED</fullName>
    </submittedName>
</protein>
<evidence type="ECO:0000313" key="3">
    <source>
        <dbReference type="EMBL" id="CAL1136859.1"/>
    </source>
</evidence>
<dbReference type="EMBL" id="CAMXCT010000807">
    <property type="protein sequence ID" value="CAI3983484.1"/>
    <property type="molecule type" value="Genomic_DNA"/>
</dbReference>
<evidence type="ECO:0000313" key="4">
    <source>
        <dbReference type="EMBL" id="CAL4770796.1"/>
    </source>
</evidence>
<keyword evidence="4" id="KW-0808">Transferase</keyword>
<organism evidence="2">
    <name type="scientific">Cladocopium goreaui</name>
    <dbReference type="NCBI Taxonomy" id="2562237"/>
    <lineage>
        <taxon>Eukaryota</taxon>
        <taxon>Sar</taxon>
        <taxon>Alveolata</taxon>
        <taxon>Dinophyceae</taxon>
        <taxon>Suessiales</taxon>
        <taxon>Symbiodiniaceae</taxon>
        <taxon>Cladocopium</taxon>
    </lineage>
</organism>
<comment type="caution">
    <text evidence="2">The sequence shown here is derived from an EMBL/GenBank/DDBJ whole genome shotgun (WGS) entry which is preliminary data.</text>
</comment>
<keyword evidence="5" id="KW-1185">Reference proteome</keyword>
<keyword evidence="4" id="KW-0418">Kinase</keyword>
<dbReference type="EMBL" id="CAMXCT030000807">
    <property type="protein sequence ID" value="CAL4770796.1"/>
    <property type="molecule type" value="Genomic_DNA"/>
</dbReference>
<feature type="region of interest" description="Disordered" evidence="1">
    <location>
        <begin position="1"/>
        <end position="34"/>
    </location>
</feature>
<gene>
    <name evidence="2" type="ORF">C1SCF055_LOCUS11093</name>
</gene>
<accession>A0A9P1C1R0</accession>
<name>A0A9P1C1R0_9DINO</name>
<dbReference type="GO" id="GO:0016301">
    <property type="term" value="F:kinase activity"/>
    <property type="evidence" value="ECO:0007669"/>
    <property type="project" value="UniProtKB-KW"/>
</dbReference>
<evidence type="ECO:0000256" key="1">
    <source>
        <dbReference type="SAM" id="MobiDB-lite"/>
    </source>
</evidence>
<reference evidence="2" key="1">
    <citation type="submission" date="2022-10" db="EMBL/GenBank/DDBJ databases">
        <authorList>
            <person name="Chen Y."/>
            <person name="Dougan E. K."/>
            <person name="Chan C."/>
            <person name="Rhodes N."/>
            <person name="Thang M."/>
        </authorList>
    </citation>
    <scope>NUCLEOTIDE SEQUENCE</scope>
</reference>